<keyword evidence="4" id="KW-1003">Cell membrane</keyword>
<dbReference type="PANTHER" id="PTHR30012:SF0">
    <property type="entry name" value="TYPE II SECRETION SYSTEM PROTEIN F-RELATED"/>
    <property type="match status" value="1"/>
</dbReference>
<dbReference type="PRINTS" id="PR00812">
    <property type="entry name" value="BCTERIALGSPF"/>
</dbReference>
<gene>
    <name evidence="11" type="ORF">ACFSUC_13410</name>
</gene>
<comment type="subcellular location">
    <subcellularLocation>
        <location evidence="1 8">Cell membrane</location>
        <topology evidence="1 8">Multi-pass membrane protein</topology>
    </subcellularLocation>
</comment>
<feature type="transmembrane region" description="Helical" evidence="9">
    <location>
        <begin position="374"/>
        <end position="398"/>
    </location>
</feature>
<evidence type="ECO:0000256" key="4">
    <source>
        <dbReference type="ARBA" id="ARBA00022475"/>
    </source>
</evidence>
<reference evidence="12" key="1">
    <citation type="journal article" date="2019" name="Int. J. Syst. Evol. Microbiol.">
        <title>The Global Catalogue of Microorganisms (GCM) 10K type strain sequencing project: providing services to taxonomists for standard genome sequencing and annotation.</title>
        <authorList>
            <consortium name="The Broad Institute Genomics Platform"/>
            <consortium name="The Broad Institute Genome Sequencing Center for Infectious Disease"/>
            <person name="Wu L."/>
            <person name="Ma J."/>
        </authorList>
    </citation>
    <scope>NUCLEOTIDE SEQUENCE [LARGE SCALE GENOMIC DNA]</scope>
    <source>
        <strain evidence="12">KCTC 33676</strain>
    </source>
</reference>
<accession>A0ABW5RCW2</accession>
<evidence type="ECO:0000256" key="8">
    <source>
        <dbReference type="RuleBase" id="RU003923"/>
    </source>
</evidence>
<proteinExistence type="inferred from homology"/>
<evidence type="ECO:0000256" key="5">
    <source>
        <dbReference type="ARBA" id="ARBA00022692"/>
    </source>
</evidence>
<evidence type="ECO:0000313" key="11">
    <source>
        <dbReference type="EMBL" id="MFD2672560.1"/>
    </source>
</evidence>
<evidence type="ECO:0000259" key="10">
    <source>
        <dbReference type="Pfam" id="PF00482"/>
    </source>
</evidence>
<feature type="domain" description="Type II secretion system protein GspF" evidence="10">
    <location>
        <begin position="272"/>
        <end position="393"/>
    </location>
</feature>
<dbReference type="RefSeq" id="WP_379930124.1">
    <property type="nucleotide sequence ID" value="NZ_JBHUMM010000042.1"/>
</dbReference>
<evidence type="ECO:0000256" key="6">
    <source>
        <dbReference type="ARBA" id="ARBA00022989"/>
    </source>
</evidence>
<evidence type="ECO:0000256" key="3">
    <source>
        <dbReference type="ARBA" id="ARBA00022448"/>
    </source>
</evidence>
<dbReference type="Gene3D" id="1.20.81.30">
    <property type="entry name" value="Type II secretion system (T2SS), domain F"/>
    <property type="match status" value="2"/>
</dbReference>
<evidence type="ECO:0000256" key="2">
    <source>
        <dbReference type="ARBA" id="ARBA00005745"/>
    </source>
</evidence>
<organism evidence="11 12">
    <name type="scientific">Marinicrinis sediminis</name>
    <dbReference type="NCBI Taxonomy" id="1652465"/>
    <lineage>
        <taxon>Bacteria</taxon>
        <taxon>Bacillati</taxon>
        <taxon>Bacillota</taxon>
        <taxon>Bacilli</taxon>
        <taxon>Bacillales</taxon>
        <taxon>Paenibacillaceae</taxon>
    </lineage>
</organism>
<dbReference type="InterPro" id="IPR001992">
    <property type="entry name" value="T2SS_GspF/T4SS_PilC_CS"/>
</dbReference>
<feature type="transmembrane region" description="Helical" evidence="9">
    <location>
        <begin position="221"/>
        <end position="240"/>
    </location>
</feature>
<dbReference type="PANTHER" id="PTHR30012">
    <property type="entry name" value="GENERAL SECRETION PATHWAY PROTEIN"/>
    <property type="match status" value="1"/>
</dbReference>
<keyword evidence="5 8" id="KW-0812">Transmembrane</keyword>
<feature type="transmembrane region" description="Helical" evidence="9">
    <location>
        <begin position="167"/>
        <end position="187"/>
    </location>
</feature>
<evidence type="ECO:0000256" key="7">
    <source>
        <dbReference type="ARBA" id="ARBA00023136"/>
    </source>
</evidence>
<keyword evidence="6 9" id="KW-1133">Transmembrane helix</keyword>
<dbReference type="InterPro" id="IPR003004">
    <property type="entry name" value="GspF/PilC"/>
</dbReference>
<feature type="domain" description="Type II secretion system protein GspF" evidence="10">
    <location>
        <begin position="68"/>
        <end position="191"/>
    </location>
</feature>
<protein>
    <submittedName>
        <fullName evidence="11">Type II secretion system F family protein</fullName>
    </submittedName>
</protein>
<name>A0ABW5RCW2_9BACL</name>
<dbReference type="Pfam" id="PF00482">
    <property type="entry name" value="T2SSF"/>
    <property type="match status" value="2"/>
</dbReference>
<comment type="caution">
    <text evidence="11">The sequence shown here is derived from an EMBL/GenBank/DDBJ whole genome shotgun (WGS) entry which is preliminary data.</text>
</comment>
<keyword evidence="3 8" id="KW-0813">Transport</keyword>
<dbReference type="InterPro" id="IPR018076">
    <property type="entry name" value="T2SS_GspF_dom"/>
</dbReference>
<dbReference type="EMBL" id="JBHUMM010000042">
    <property type="protein sequence ID" value="MFD2672560.1"/>
    <property type="molecule type" value="Genomic_DNA"/>
</dbReference>
<keyword evidence="12" id="KW-1185">Reference proteome</keyword>
<keyword evidence="7 9" id="KW-0472">Membrane</keyword>
<evidence type="ECO:0000256" key="9">
    <source>
        <dbReference type="SAM" id="Phobius"/>
    </source>
</evidence>
<comment type="similarity">
    <text evidence="2 8">Belongs to the GSP F family.</text>
</comment>
<dbReference type="InterPro" id="IPR042094">
    <property type="entry name" value="T2SS_GspF_sf"/>
</dbReference>
<evidence type="ECO:0000256" key="1">
    <source>
        <dbReference type="ARBA" id="ARBA00004651"/>
    </source>
</evidence>
<dbReference type="PROSITE" id="PS00874">
    <property type="entry name" value="T2SP_F"/>
    <property type="match status" value="1"/>
</dbReference>
<dbReference type="Proteomes" id="UP001597497">
    <property type="component" value="Unassembled WGS sequence"/>
</dbReference>
<sequence>MPYFQYEAVTSSGKKTRGQIRAINKYAAISELREKGIQIRSVQESEASLLQKEIFIGRAVKLQDFVVFCRQFAVLIRSGVQIDEALNILEKQTQSKYLKRALGEVHDQVRTGQALSVSMEQHPKIFPEMFISMIASAEAAGNMDDVLDRMALHYEKEHKTVQKIKSAMTYPIIVMIVTNLVVAFLLMKIVPTFAAMFEDQGEELPWITKFVMGASDFVTDWWWIILLAIVGLVTVFQLLLKKEEIRYEVDKLSFKIPIFGSLLKKAAIARMSRNLSSLYLSAVPLLQSIDITQKVIGNKAFEKVLQGAKESLSEGKQLSDPFRESGMFPEMFLHMLYVGEETGQIDQMLVKIAEFYEDDVDNSVDKLKATIEPLLLLFVSCIVGVIVAAMLSPMFAMYENFLN</sequence>
<evidence type="ECO:0000313" key="12">
    <source>
        <dbReference type="Proteomes" id="UP001597497"/>
    </source>
</evidence>